<dbReference type="EMBL" id="CAJVQC010000423">
    <property type="protein sequence ID" value="CAG8470128.1"/>
    <property type="molecule type" value="Genomic_DNA"/>
</dbReference>
<accession>A0ACA9KFD1</accession>
<organism evidence="1 2">
    <name type="scientific">Racocetra persica</name>
    <dbReference type="NCBI Taxonomy" id="160502"/>
    <lineage>
        <taxon>Eukaryota</taxon>
        <taxon>Fungi</taxon>
        <taxon>Fungi incertae sedis</taxon>
        <taxon>Mucoromycota</taxon>
        <taxon>Glomeromycotina</taxon>
        <taxon>Glomeromycetes</taxon>
        <taxon>Diversisporales</taxon>
        <taxon>Gigasporaceae</taxon>
        <taxon>Racocetra</taxon>
    </lineage>
</organism>
<proteinExistence type="predicted"/>
<keyword evidence="2" id="KW-1185">Reference proteome</keyword>
<gene>
    <name evidence="1" type="ORF">RPERSI_LOCUS541</name>
</gene>
<name>A0ACA9KFD1_9GLOM</name>
<evidence type="ECO:0000313" key="2">
    <source>
        <dbReference type="Proteomes" id="UP000789920"/>
    </source>
</evidence>
<dbReference type="Proteomes" id="UP000789920">
    <property type="component" value="Unassembled WGS sequence"/>
</dbReference>
<comment type="caution">
    <text evidence="1">The sequence shown here is derived from an EMBL/GenBank/DDBJ whole genome shotgun (WGS) entry which is preliminary data.</text>
</comment>
<sequence>MPQNKKELTSKNFDSHYILDESVNTELNFEKENLEIEPLFQKPIDQYKAIIQEYIYKKKKVPLQKSSRNYDKNKITTNKDQDKIIKKERCVSIMEKAEKFINKVKKILKESKIKVQIPTDIKKPLYTMCNY</sequence>
<evidence type="ECO:0000313" key="1">
    <source>
        <dbReference type="EMBL" id="CAG8470128.1"/>
    </source>
</evidence>
<protein>
    <submittedName>
        <fullName evidence="1">33813_t:CDS:1</fullName>
    </submittedName>
</protein>
<reference evidence="1" key="1">
    <citation type="submission" date="2021-06" db="EMBL/GenBank/DDBJ databases">
        <authorList>
            <person name="Kallberg Y."/>
            <person name="Tangrot J."/>
            <person name="Rosling A."/>
        </authorList>
    </citation>
    <scope>NUCLEOTIDE SEQUENCE</scope>
    <source>
        <strain evidence="1">MA461A</strain>
    </source>
</reference>